<dbReference type="PANTHER" id="PTHR34107:SF2">
    <property type="entry name" value="SLL0888 PROTEIN"/>
    <property type="match status" value="1"/>
</dbReference>
<dbReference type="Proteomes" id="UP001500842">
    <property type="component" value="Unassembled WGS sequence"/>
</dbReference>
<keyword evidence="3" id="KW-1185">Reference proteome</keyword>
<proteinExistence type="predicted"/>
<keyword evidence="2" id="KW-0255">Endonuclease</keyword>
<evidence type="ECO:0000313" key="3">
    <source>
        <dbReference type="Proteomes" id="UP001500842"/>
    </source>
</evidence>
<protein>
    <submittedName>
        <fullName evidence="2">Uma2 family endonuclease</fullName>
    </submittedName>
</protein>
<keyword evidence="2" id="KW-0540">Nuclease</keyword>
<dbReference type="SUPFAM" id="SSF52980">
    <property type="entry name" value="Restriction endonuclease-like"/>
    <property type="match status" value="1"/>
</dbReference>
<dbReference type="InterPro" id="IPR011335">
    <property type="entry name" value="Restrct_endonuc-II-like"/>
</dbReference>
<sequence length="203" mass="22812">MSLPVPYPARQAMSALTPVSAPGIERIPMSFEEFRSLPDKPKAEWVDGVAVIYTMAPVSRHASLQYELAHWFRTRFPDLWGGTEADTWLPANRMRRPDLALTVRTPTGPWIEGTDDPPLIVVEILSPTTRSEDLIRKGPEYASAGIQQYWIVDPDDDPSIEVNQLTDGEWVEVARVTEASPTATVTVPGHDEVELDFREVFRQ</sequence>
<evidence type="ECO:0000259" key="1">
    <source>
        <dbReference type="Pfam" id="PF05685"/>
    </source>
</evidence>
<gene>
    <name evidence="2" type="ORF">GCM10009788_05550</name>
</gene>
<dbReference type="Gene3D" id="3.90.1570.10">
    <property type="entry name" value="tt1808, chain A"/>
    <property type="match status" value="1"/>
</dbReference>
<comment type="caution">
    <text evidence="2">The sequence shown here is derived from an EMBL/GenBank/DDBJ whole genome shotgun (WGS) entry which is preliminary data.</text>
</comment>
<keyword evidence="2" id="KW-0378">Hydrolase</keyword>
<dbReference type="PANTHER" id="PTHR34107">
    <property type="entry name" value="SLL0198 PROTEIN-RELATED"/>
    <property type="match status" value="1"/>
</dbReference>
<organism evidence="2 3">
    <name type="scientific">Nocardioides humi</name>
    <dbReference type="NCBI Taxonomy" id="449461"/>
    <lineage>
        <taxon>Bacteria</taxon>
        <taxon>Bacillati</taxon>
        <taxon>Actinomycetota</taxon>
        <taxon>Actinomycetes</taxon>
        <taxon>Propionibacteriales</taxon>
        <taxon>Nocardioidaceae</taxon>
        <taxon>Nocardioides</taxon>
    </lineage>
</organism>
<evidence type="ECO:0000313" key="2">
    <source>
        <dbReference type="EMBL" id="GAA1504925.1"/>
    </source>
</evidence>
<name>A0ABN1ZUX0_9ACTN</name>
<feature type="domain" description="Putative restriction endonuclease" evidence="1">
    <location>
        <begin position="31"/>
        <end position="175"/>
    </location>
</feature>
<dbReference type="InterPro" id="IPR008538">
    <property type="entry name" value="Uma2"/>
</dbReference>
<dbReference type="CDD" id="cd06260">
    <property type="entry name" value="DUF820-like"/>
    <property type="match status" value="1"/>
</dbReference>
<dbReference type="InterPro" id="IPR012296">
    <property type="entry name" value="Nuclease_put_TT1808"/>
</dbReference>
<accession>A0ABN1ZUX0</accession>
<reference evidence="2 3" key="1">
    <citation type="journal article" date="2019" name="Int. J. Syst. Evol. Microbiol.">
        <title>The Global Catalogue of Microorganisms (GCM) 10K type strain sequencing project: providing services to taxonomists for standard genome sequencing and annotation.</title>
        <authorList>
            <consortium name="The Broad Institute Genomics Platform"/>
            <consortium name="The Broad Institute Genome Sequencing Center for Infectious Disease"/>
            <person name="Wu L."/>
            <person name="Ma J."/>
        </authorList>
    </citation>
    <scope>NUCLEOTIDE SEQUENCE [LARGE SCALE GENOMIC DNA]</scope>
    <source>
        <strain evidence="2 3">JCM 14942</strain>
    </source>
</reference>
<dbReference type="EMBL" id="BAAAOR010000004">
    <property type="protein sequence ID" value="GAA1504925.1"/>
    <property type="molecule type" value="Genomic_DNA"/>
</dbReference>
<dbReference type="Pfam" id="PF05685">
    <property type="entry name" value="Uma2"/>
    <property type="match status" value="1"/>
</dbReference>
<dbReference type="GO" id="GO:0004519">
    <property type="term" value="F:endonuclease activity"/>
    <property type="evidence" value="ECO:0007669"/>
    <property type="project" value="UniProtKB-KW"/>
</dbReference>